<evidence type="ECO:0000313" key="12">
    <source>
        <dbReference type="EMBL" id="PSR88976.1"/>
    </source>
</evidence>
<dbReference type="PANTHER" id="PTHR12924">
    <property type="entry name" value="TRANSLOCON-ASSOCIATED PROTEIN, ALPHA SUBUNIT"/>
    <property type="match status" value="1"/>
</dbReference>
<evidence type="ECO:0000256" key="4">
    <source>
        <dbReference type="ARBA" id="ARBA00022824"/>
    </source>
</evidence>
<comment type="function">
    <text evidence="7">Is probably involved in a pathway contributing to genomic integrity.</text>
</comment>
<evidence type="ECO:0000256" key="1">
    <source>
        <dbReference type="ARBA" id="ARBA00004115"/>
    </source>
</evidence>
<keyword evidence="3 11" id="KW-0732">Signal</keyword>
<dbReference type="EMBL" id="MLYV02000501">
    <property type="protein sequence ID" value="PSR88976.1"/>
    <property type="molecule type" value="Genomic_DNA"/>
</dbReference>
<reference evidence="12 13" key="1">
    <citation type="submission" date="2018-02" db="EMBL/GenBank/DDBJ databases">
        <title>Genome sequence of the basidiomycete white-rot fungus Phlebia centrifuga.</title>
        <authorList>
            <person name="Granchi Z."/>
            <person name="Peng M."/>
            <person name="de Vries R.P."/>
            <person name="Hilden K."/>
            <person name="Makela M.R."/>
            <person name="Grigoriev I."/>
            <person name="Riley R."/>
        </authorList>
    </citation>
    <scope>NUCLEOTIDE SEQUENCE [LARGE SCALE GENOMIC DNA]</scope>
    <source>
        <strain evidence="12 13">FBCC195</strain>
    </source>
</reference>
<evidence type="ECO:0000256" key="7">
    <source>
        <dbReference type="ARBA" id="ARBA00037565"/>
    </source>
</evidence>
<feature type="chain" id="PRO_5015327420" evidence="11">
    <location>
        <begin position="23"/>
        <end position="249"/>
    </location>
</feature>
<proteinExistence type="inferred from homology"/>
<name>A0A2R6PCY5_9APHY</name>
<evidence type="ECO:0000256" key="5">
    <source>
        <dbReference type="ARBA" id="ARBA00022989"/>
    </source>
</evidence>
<evidence type="ECO:0000313" key="13">
    <source>
        <dbReference type="Proteomes" id="UP000186601"/>
    </source>
</evidence>
<keyword evidence="6 10" id="KW-0472">Membrane</keyword>
<dbReference type="Pfam" id="PF03896">
    <property type="entry name" value="TRAP_alpha"/>
    <property type="match status" value="1"/>
</dbReference>
<feature type="transmembrane region" description="Helical" evidence="10">
    <location>
        <begin position="155"/>
        <end position="174"/>
    </location>
</feature>
<evidence type="ECO:0000256" key="6">
    <source>
        <dbReference type="ARBA" id="ARBA00023136"/>
    </source>
</evidence>
<dbReference type="PANTHER" id="PTHR12924:SF0">
    <property type="entry name" value="TRANSLOCON-ASSOCIATED PROTEIN SUBUNIT ALPHA"/>
    <property type="match status" value="1"/>
</dbReference>
<evidence type="ECO:0000256" key="10">
    <source>
        <dbReference type="SAM" id="Phobius"/>
    </source>
</evidence>
<comment type="similarity">
    <text evidence="8">Belongs to the IRC22 family.</text>
</comment>
<accession>A0A2R6PCY5</accession>
<evidence type="ECO:0000256" key="3">
    <source>
        <dbReference type="ARBA" id="ARBA00022729"/>
    </source>
</evidence>
<keyword evidence="13" id="KW-1185">Reference proteome</keyword>
<comment type="caution">
    <text evidence="12">The sequence shown here is derived from an EMBL/GenBank/DDBJ whole genome shotgun (WGS) entry which is preliminary data.</text>
</comment>
<dbReference type="Proteomes" id="UP000186601">
    <property type="component" value="Unassembled WGS sequence"/>
</dbReference>
<sequence length="249" mass="27218">MRFQTILGYGMGLAAFLQIAAASPLDEPEVLAVASFPEENAFGHVVNGEKNDVFLAVENKSDRNITLQSIAGSIHHPETNALVKNTTALTYKVPLLGGAKIQLPYSFYSEFKPGDWRLNIWIDHTAEGEKYRVQAYDSIITVVEPEVSIFDFKMLSTYAIVIALLGAIGYYTYLSFAPQPKKRKTPAVSAPVGPVTATGAGGYQEEWIPEHHLKKPKARKTKSTALTSGDETSGAELSAAEGKRRKTKK</sequence>
<gene>
    <name evidence="12" type="ORF">PHLCEN_2v4938</name>
</gene>
<comment type="subcellular location">
    <subcellularLocation>
        <location evidence="1">Endoplasmic reticulum membrane</location>
        <topology evidence="1">Single-pass type I membrane protein</topology>
    </subcellularLocation>
</comment>
<organism evidence="12 13">
    <name type="scientific">Hermanssonia centrifuga</name>
    <dbReference type="NCBI Taxonomy" id="98765"/>
    <lineage>
        <taxon>Eukaryota</taxon>
        <taxon>Fungi</taxon>
        <taxon>Dikarya</taxon>
        <taxon>Basidiomycota</taxon>
        <taxon>Agaricomycotina</taxon>
        <taxon>Agaricomycetes</taxon>
        <taxon>Polyporales</taxon>
        <taxon>Meruliaceae</taxon>
        <taxon>Hermanssonia</taxon>
    </lineage>
</organism>
<protein>
    <submittedName>
        <fullName evidence="12">Uncharacterized protein</fullName>
    </submittedName>
</protein>
<keyword evidence="2 10" id="KW-0812">Transmembrane</keyword>
<evidence type="ECO:0000256" key="2">
    <source>
        <dbReference type="ARBA" id="ARBA00022692"/>
    </source>
</evidence>
<feature type="region of interest" description="Disordered" evidence="9">
    <location>
        <begin position="206"/>
        <end position="249"/>
    </location>
</feature>
<dbReference type="OrthoDB" id="1926781at2759"/>
<dbReference type="GO" id="GO:0005789">
    <property type="term" value="C:endoplasmic reticulum membrane"/>
    <property type="evidence" value="ECO:0007669"/>
    <property type="project" value="UniProtKB-SubCell"/>
</dbReference>
<evidence type="ECO:0000256" key="8">
    <source>
        <dbReference type="ARBA" id="ARBA00038311"/>
    </source>
</evidence>
<evidence type="ECO:0000256" key="11">
    <source>
        <dbReference type="SAM" id="SignalP"/>
    </source>
</evidence>
<evidence type="ECO:0000256" key="9">
    <source>
        <dbReference type="SAM" id="MobiDB-lite"/>
    </source>
</evidence>
<feature type="signal peptide" evidence="11">
    <location>
        <begin position="1"/>
        <end position="22"/>
    </location>
</feature>
<keyword evidence="4" id="KW-0256">Endoplasmic reticulum</keyword>
<keyword evidence="5 10" id="KW-1133">Transmembrane helix</keyword>
<dbReference type="AlphaFoldDB" id="A0A2R6PCY5"/>
<dbReference type="InterPro" id="IPR005595">
    <property type="entry name" value="TRAP_alpha"/>
</dbReference>
<feature type="compositionally biased region" description="Basic residues" evidence="9">
    <location>
        <begin position="212"/>
        <end position="222"/>
    </location>
</feature>